<evidence type="ECO:0000256" key="2">
    <source>
        <dbReference type="PIRSR" id="PIRSR605754-1"/>
    </source>
</evidence>
<proteinExistence type="predicted"/>
<dbReference type="InterPro" id="IPR023365">
    <property type="entry name" value="Sortase_dom-sf"/>
</dbReference>
<evidence type="ECO:0000256" key="3">
    <source>
        <dbReference type="SAM" id="Phobius"/>
    </source>
</evidence>
<dbReference type="HOGENOM" id="CLU_108927_0_0_11"/>
<dbReference type="SUPFAM" id="SSF63817">
    <property type="entry name" value="Sortase"/>
    <property type="match status" value="1"/>
</dbReference>
<feature type="active site" description="Acyl-thioester intermediate" evidence="2">
    <location>
        <position position="203"/>
    </location>
</feature>
<keyword evidence="1" id="KW-0378">Hydrolase</keyword>
<feature type="active site" description="Proton donor/acceptor" evidence="2">
    <location>
        <position position="136"/>
    </location>
</feature>
<name>A0A023X232_RUBRA</name>
<dbReference type="InterPro" id="IPR042003">
    <property type="entry name" value="Sortase_E"/>
</dbReference>
<evidence type="ECO:0000256" key="1">
    <source>
        <dbReference type="ARBA" id="ARBA00022801"/>
    </source>
</evidence>
<protein>
    <submittedName>
        <fullName evidence="4 5">Sortase</fullName>
    </submittedName>
</protein>
<dbReference type="GO" id="GO:0016787">
    <property type="term" value="F:hydrolase activity"/>
    <property type="evidence" value="ECO:0007669"/>
    <property type="project" value="UniProtKB-KW"/>
</dbReference>
<dbReference type="EMBL" id="JAWXXX010000001">
    <property type="protein sequence ID" value="MDX5893820.1"/>
    <property type="molecule type" value="Genomic_DNA"/>
</dbReference>
<keyword evidence="6" id="KW-1185">Reference proteome</keyword>
<dbReference type="Proteomes" id="UP001281130">
    <property type="component" value="Unassembled WGS sequence"/>
</dbReference>
<dbReference type="EMBL" id="CP007514">
    <property type="protein sequence ID" value="AHY46413.1"/>
    <property type="molecule type" value="Genomic_DNA"/>
</dbReference>
<dbReference type="STRING" id="42256.RradSPS_1130"/>
<keyword evidence="3" id="KW-0812">Transmembrane</keyword>
<dbReference type="OrthoDB" id="5242879at2"/>
<dbReference type="CDD" id="cd05830">
    <property type="entry name" value="Sortase_E"/>
    <property type="match status" value="1"/>
</dbReference>
<dbReference type="AlphaFoldDB" id="A0A023X232"/>
<keyword evidence="3" id="KW-0472">Membrane</keyword>
<feature type="transmembrane region" description="Helical" evidence="3">
    <location>
        <begin position="9"/>
        <end position="32"/>
    </location>
</feature>
<dbReference type="NCBIfam" id="TIGR01076">
    <property type="entry name" value="sortase_fam"/>
    <property type="match status" value="1"/>
</dbReference>
<keyword evidence="3" id="KW-1133">Transmembrane helix</keyword>
<evidence type="ECO:0000313" key="5">
    <source>
        <dbReference type="EMBL" id="MDX5893820.1"/>
    </source>
</evidence>
<accession>A0A023X232</accession>
<dbReference type="Proteomes" id="UP000025229">
    <property type="component" value="Chromosome"/>
</dbReference>
<dbReference type="Pfam" id="PF04203">
    <property type="entry name" value="Sortase"/>
    <property type="match status" value="1"/>
</dbReference>
<dbReference type="eggNOG" id="COG3764">
    <property type="taxonomic scope" value="Bacteria"/>
</dbReference>
<dbReference type="KEGG" id="rrd:RradSPS_1130"/>
<reference evidence="4 6" key="1">
    <citation type="submission" date="2014-03" db="EMBL/GenBank/DDBJ databases">
        <title>Complete genome sequence of the Radio-Resistant Rubrobacter radiotolerans RSPS-4.</title>
        <authorList>
            <person name="Egas C.C."/>
            <person name="Barroso C.C."/>
            <person name="Froufe H.J.C."/>
            <person name="Pacheco J.J."/>
            <person name="Albuquerque L.L."/>
            <person name="da Costa M.M.S."/>
        </authorList>
    </citation>
    <scope>NUCLEOTIDE SEQUENCE [LARGE SCALE GENOMIC DNA]</scope>
    <source>
        <strain evidence="4 6">RSPS-4</strain>
    </source>
</reference>
<dbReference type="Gene3D" id="2.40.260.10">
    <property type="entry name" value="Sortase"/>
    <property type="match status" value="1"/>
</dbReference>
<dbReference type="RefSeq" id="WP_084263746.1">
    <property type="nucleotide sequence ID" value="NZ_CP007514.1"/>
</dbReference>
<reference evidence="5" key="2">
    <citation type="submission" date="2023-11" db="EMBL/GenBank/DDBJ databases">
        <title>MicrobeMod: A computational toolkit for identifying prokaryotic methylation and restriction-modification with nanopore sequencing.</title>
        <authorList>
            <person name="Crits-Christoph A."/>
            <person name="Kang S.C."/>
            <person name="Lee H."/>
            <person name="Ostrov N."/>
        </authorList>
    </citation>
    <scope>NUCLEOTIDE SEQUENCE</scope>
    <source>
        <strain evidence="5">ATCC 51242</strain>
    </source>
</reference>
<sequence>MPVARWTNLVLNLMSLVLVVAGLGLVGSFFFAPSFSGPSAASETAGPEDFSVPVIEQREQPGAVEPGEPDPQNVVGEVPEDKTLRLTIPQMSRVENALIPYAAGDDEESLREYAAIHLAGSGFPWEREANVYVAGHRLGYPNTGSFLAFFDLNRLQEGDEVTVTDANGRDYTYRVFRSFVVEPTDVSVTEPLEGRNILTLQTCTLPDYTQRLIVQAEKVEDGS</sequence>
<dbReference type="InterPro" id="IPR005754">
    <property type="entry name" value="Sortase"/>
</dbReference>
<evidence type="ECO:0000313" key="4">
    <source>
        <dbReference type="EMBL" id="AHY46413.1"/>
    </source>
</evidence>
<organism evidence="4 6">
    <name type="scientific">Rubrobacter radiotolerans</name>
    <name type="common">Arthrobacter radiotolerans</name>
    <dbReference type="NCBI Taxonomy" id="42256"/>
    <lineage>
        <taxon>Bacteria</taxon>
        <taxon>Bacillati</taxon>
        <taxon>Actinomycetota</taxon>
        <taxon>Rubrobacteria</taxon>
        <taxon>Rubrobacterales</taxon>
        <taxon>Rubrobacteraceae</taxon>
        <taxon>Rubrobacter</taxon>
    </lineage>
</organism>
<evidence type="ECO:0000313" key="6">
    <source>
        <dbReference type="Proteomes" id="UP000025229"/>
    </source>
</evidence>
<gene>
    <name evidence="4" type="ORF">RradSPS_1130</name>
    <name evidence="5" type="ORF">SIL72_07225</name>
</gene>